<keyword evidence="3" id="KW-0812">Transmembrane</keyword>
<organism evidence="6 7">
    <name type="scientific">Raoultibacter massiliensis</name>
    <dbReference type="NCBI Taxonomy" id="1852371"/>
    <lineage>
        <taxon>Bacteria</taxon>
        <taxon>Bacillati</taxon>
        <taxon>Actinomycetota</taxon>
        <taxon>Coriobacteriia</taxon>
        <taxon>Eggerthellales</taxon>
        <taxon>Eggerthellaceae</taxon>
        <taxon>Raoultibacter</taxon>
    </lineage>
</organism>
<dbReference type="InterPro" id="IPR050922">
    <property type="entry name" value="LytR/CpsA/Psr_CW_biosynth"/>
</dbReference>
<dbReference type="InterPro" id="IPR004474">
    <property type="entry name" value="LytR_CpsA_psr"/>
</dbReference>
<feature type="transmembrane region" description="Helical" evidence="3">
    <location>
        <begin position="99"/>
        <end position="122"/>
    </location>
</feature>
<dbReference type="PANTHER" id="PTHR33392:SF6">
    <property type="entry name" value="POLYISOPRENYL-TEICHOIC ACID--PEPTIDOGLYCAN TEICHOIC ACID TRANSFERASE TAGU"/>
    <property type="match status" value="1"/>
</dbReference>
<gene>
    <name evidence="6" type="ORF">AAA083_07720</name>
</gene>
<dbReference type="Pfam" id="PF03816">
    <property type="entry name" value="LytR_cpsA_psr"/>
    <property type="match status" value="1"/>
</dbReference>
<dbReference type="Gene3D" id="3.40.630.190">
    <property type="entry name" value="LCP protein"/>
    <property type="match status" value="1"/>
</dbReference>
<protein>
    <submittedName>
        <fullName evidence="6">LCP family protein</fullName>
    </submittedName>
</protein>
<feature type="compositionally biased region" description="Polar residues" evidence="2">
    <location>
        <begin position="41"/>
        <end position="51"/>
    </location>
</feature>
<evidence type="ECO:0000256" key="2">
    <source>
        <dbReference type="SAM" id="MobiDB-lite"/>
    </source>
</evidence>
<evidence type="ECO:0000259" key="4">
    <source>
        <dbReference type="Pfam" id="PF03816"/>
    </source>
</evidence>
<feature type="domain" description="LytR/CpsA/Psr regulator C-terminal" evidence="5">
    <location>
        <begin position="407"/>
        <end position="495"/>
    </location>
</feature>
<reference evidence="6 7" key="1">
    <citation type="submission" date="2024-04" db="EMBL/GenBank/DDBJ databases">
        <title>Human intestinal bacterial collection.</title>
        <authorList>
            <person name="Pauvert C."/>
            <person name="Hitch T.C.A."/>
            <person name="Clavel T."/>
        </authorList>
    </citation>
    <scope>NUCLEOTIDE SEQUENCE [LARGE SCALE GENOMIC DNA]</scope>
    <source>
        <strain evidence="6 7">CLA-KB-H42</strain>
    </source>
</reference>
<dbReference type="Proteomes" id="UP001487305">
    <property type="component" value="Unassembled WGS sequence"/>
</dbReference>
<dbReference type="RefSeq" id="WP_102375101.1">
    <property type="nucleotide sequence ID" value="NZ_JBBNOP010000005.1"/>
</dbReference>
<dbReference type="InterPro" id="IPR027381">
    <property type="entry name" value="LytR/CpsA/Psr_C"/>
</dbReference>
<evidence type="ECO:0000313" key="7">
    <source>
        <dbReference type="Proteomes" id="UP001487305"/>
    </source>
</evidence>
<evidence type="ECO:0000259" key="5">
    <source>
        <dbReference type="Pfam" id="PF13399"/>
    </source>
</evidence>
<accession>A0ABV1JCQ3</accession>
<evidence type="ECO:0000313" key="6">
    <source>
        <dbReference type="EMBL" id="MEQ3362861.1"/>
    </source>
</evidence>
<comment type="similarity">
    <text evidence="1">Belongs to the LytR/CpsA/Psr (LCP) family.</text>
</comment>
<keyword evidence="3" id="KW-1133">Transmembrane helix</keyword>
<name>A0ABV1JCQ3_9ACTN</name>
<comment type="caution">
    <text evidence="6">The sequence shown here is derived from an EMBL/GenBank/DDBJ whole genome shotgun (WGS) entry which is preliminary data.</text>
</comment>
<dbReference type="PANTHER" id="PTHR33392">
    <property type="entry name" value="POLYISOPRENYL-TEICHOIC ACID--PEPTIDOGLYCAN TEICHOIC ACID TRANSFERASE TAGU"/>
    <property type="match status" value="1"/>
</dbReference>
<dbReference type="NCBIfam" id="TIGR00350">
    <property type="entry name" value="lytR_cpsA_psr"/>
    <property type="match status" value="1"/>
</dbReference>
<evidence type="ECO:0000256" key="1">
    <source>
        <dbReference type="ARBA" id="ARBA00006068"/>
    </source>
</evidence>
<dbReference type="EMBL" id="JBBNOP010000005">
    <property type="protein sequence ID" value="MEQ3362861.1"/>
    <property type="molecule type" value="Genomic_DNA"/>
</dbReference>
<dbReference type="Pfam" id="PF13399">
    <property type="entry name" value="LytR_C"/>
    <property type="match status" value="1"/>
</dbReference>
<evidence type="ECO:0000256" key="3">
    <source>
        <dbReference type="SAM" id="Phobius"/>
    </source>
</evidence>
<dbReference type="Gene3D" id="3.30.70.2390">
    <property type="match status" value="1"/>
</dbReference>
<keyword evidence="7" id="KW-1185">Reference proteome</keyword>
<feature type="region of interest" description="Disordered" evidence="2">
    <location>
        <begin position="1"/>
        <end position="76"/>
    </location>
</feature>
<keyword evidence="3" id="KW-0472">Membrane</keyword>
<proteinExistence type="inferred from homology"/>
<sequence>MAYKRRKISASHSNRTSRKLRDATIGTHVPSSARKTPGRASGSSVEFSNPRKSVRAQRGIVDHVLPTTSTRESDSAYSRRVSQRDFADGIQRKARFKGIAIALAVVLLVVCVAGGVGIAAYFGSVSDKMSLGDSNAKSALVAPAEGDAPYTLLVGEFSRAGQDYEGPDMLMLVRVDSESKQVTLVSVPANAQVSLSDGNAHRIADAQLLGGDEYLVSTVASFTGVNVSHLIKTDAEGLESLVDYLGGLTVDIGQEVDDPNAGDTYIPAGTQTLDGKTVLTLCRALNFAEGDETRAENQQKVVLALAEKLLQTNAFSIIPTLDAIAGTVRTDYSASDAMGLIDSLRGVDLSRVHAVRMPGYALTSSTTGAEYFIASEDEWAAMLEAIEAGEDPTPADETALSVDPASFKITVRNGSGITGGAQQMADSLAEGGFQVTETGNADQYVYNETLVVYQDDAYKEAAESVVKYLGTGRAVPSNGFYAFETDVLVMLGKDWQPLN</sequence>
<feature type="domain" description="Cell envelope-related transcriptional attenuator" evidence="4">
    <location>
        <begin position="168"/>
        <end position="309"/>
    </location>
</feature>